<name>A0A1W1BYU7_9ZZZZ</name>
<evidence type="ECO:0008006" key="2">
    <source>
        <dbReference type="Google" id="ProtNLM"/>
    </source>
</evidence>
<protein>
    <recommendedName>
        <fullName evidence="2">AB hydrolase-1 domain-containing protein</fullName>
    </recommendedName>
</protein>
<dbReference type="EMBL" id="FPHL01000017">
    <property type="protein sequence ID" value="SFV58673.1"/>
    <property type="molecule type" value="Genomic_DNA"/>
</dbReference>
<dbReference type="AlphaFoldDB" id="A0A1W1BYU7"/>
<accession>A0A1W1BYU7</accession>
<dbReference type="Gene3D" id="3.40.50.1820">
    <property type="entry name" value="alpha/beta hydrolase"/>
    <property type="match status" value="1"/>
</dbReference>
<evidence type="ECO:0000313" key="1">
    <source>
        <dbReference type="EMBL" id="SFV58673.1"/>
    </source>
</evidence>
<organism evidence="1">
    <name type="scientific">hydrothermal vent metagenome</name>
    <dbReference type="NCBI Taxonomy" id="652676"/>
    <lineage>
        <taxon>unclassified sequences</taxon>
        <taxon>metagenomes</taxon>
        <taxon>ecological metagenomes</taxon>
    </lineage>
</organism>
<gene>
    <name evidence="1" type="ORF">MNB_SV-10-989</name>
</gene>
<dbReference type="SUPFAM" id="SSF53474">
    <property type="entry name" value="alpha/beta-Hydrolases"/>
    <property type="match status" value="1"/>
</dbReference>
<dbReference type="NCBIfam" id="NF033854">
    <property type="entry name" value="esterase_BioV"/>
    <property type="match status" value="1"/>
</dbReference>
<sequence>MRYFNGFSLRGEEKFFGEYLVKSDFCAAGFSFGAQQAFEYVLGHQKRIDRLILLSPAFFQTQKKSFLRTQLHYFQADQAAYISQFLKNVSYPSSVDLTGFLHVGSKEELESLLSYRWEKEKVMQLLERGVTIEVFLGEQDRIIDLEAAYAFFKPLGVTYFIKGTGHLLLGKGTGK</sequence>
<reference evidence="1" key="1">
    <citation type="submission" date="2016-10" db="EMBL/GenBank/DDBJ databases">
        <authorList>
            <person name="de Groot N.N."/>
        </authorList>
    </citation>
    <scope>NUCLEOTIDE SEQUENCE</scope>
</reference>
<proteinExistence type="predicted"/>
<dbReference type="InterPro" id="IPR029058">
    <property type="entry name" value="AB_hydrolase_fold"/>
</dbReference>